<protein>
    <submittedName>
        <fullName evidence="2">DUF4097 domain-containing protein</fullName>
    </submittedName>
</protein>
<evidence type="ECO:0000313" key="2">
    <source>
        <dbReference type="EMBL" id="UOQ65350.1"/>
    </source>
</evidence>
<name>A0ABY4G394_9BACT</name>
<organism evidence="2 3">
    <name type="scientific">Hymenobacter volaticus</name>
    <dbReference type="NCBI Taxonomy" id="2932254"/>
    <lineage>
        <taxon>Bacteria</taxon>
        <taxon>Pseudomonadati</taxon>
        <taxon>Bacteroidota</taxon>
        <taxon>Cytophagia</taxon>
        <taxon>Cytophagales</taxon>
        <taxon>Hymenobacteraceae</taxon>
        <taxon>Hymenobacter</taxon>
    </lineage>
</organism>
<keyword evidence="3" id="KW-1185">Reference proteome</keyword>
<feature type="domain" description="DUF4097" evidence="1">
    <location>
        <begin position="37"/>
        <end position="167"/>
    </location>
</feature>
<proteinExistence type="predicted"/>
<dbReference type="EMBL" id="CP095061">
    <property type="protein sequence ID" value="UOQ65350.1"/>
    <property type="molecule type" value="Genomic_DNA"/>
</dbReference>
<dbReference type="InterPro" id="IPR025164">
    <property type="entry name" value="Toastrack_DUF4097"/>
</dbReference>
<dbReference type="Pfam" id="PF13349">
    <property type="entry name" value="DUF4097"/>
    <property type="match status" value="1"/>
</dbReference>
<reference evidence="2" key="1">
    <citation type="submission" date="2022-04" db="EMBL/GenBank/DDBJ databases">
        <title>Hymenobacter sp. isolated from the air.</title>
        <authorList>
            <person name="Won M."/>
            <person name="Lee C.-M."/>
            <person name="Woen H.-Y."/>
            <person name="Kwon S.-W."/>
        </authorList>
    </citation>
    <scope>NUCLEOTIDE SEQUENCE</scope>
    <source>
        <strain evidence="2">5420S-77</strain>
    </source>
</reference>
<gene>
    <name evidence="2" type="ORF">MUN86_17595</name>
</gene>
<sequence>MTPGSGNTLRVVNATRQGATYSIRVPHRTALVFTQTNWNSGDLVVRDVEGSIEATLKSGDMKMVNVSGPVVANSVSGDVTISFTGMRPEPSSISLVSGDLDITMPAASKANLALRSISGEIYTDFELNLGKGPGNMSRIGGQTISGNINGGGGATLSLKTISGDIFVRKAK</sequence>
<evidence type="ECO:0000259" key="1">
    <source>
        <dbReference type="Pfam" id="PF13349"/>
    </source>
</evidence>
<evidence type="ECO:0000313" key="3">
    <source>
        <dbReference type="Proteomes" id="UP000830401"/>
    </source>
</evidence>
<dbReference type="RefSeq" id="WP_245119356.1">
    <property type="nucleotide sequence ID" value="NZ_CP095061.1"/>
</dbReference>
<accession>A0ABY4G394</accession>
<dbReference type="Proteomes" id="UP000830401">
    <property type="component" value="Chromosome"/>
</dbReference>